<dbReference type="Gene3D" id="3.30.710.10">
    <property type="entry name" value="Potassium Channel Kv1.1, Chain A"/>
    <property type="match status" value="1"/>
</dbReference>
<dbReference type="PROSITE" id="PS50097">
    <property type="entry name" value="BTB"/>
    <property type="match status" value="1"/>
</dbReference>
<dbReference type="STRING" id="686832.A0A0C3CLY5"/>
<dbReference type="HOGENOM" id="CLU_052397_2_1_1"/>
<dbReference type="InterPro" id="IPR000210">
    <property type="entry name" value="BTB/POZ_dom"/>
</dbReference>
<feature type="domain" description="BTB" evidence="1">
    <location>
        <begin position="29"/>
        <end position="89"/>
    </location>
</feature>
<evidence type="ECO:0000313" key="3">
    <source>
        <dbReference type="Proteomes" id="UP000053424"/>
    </source>
</evidence>
<accession>A0A0C3CLY5</accession>
<organism evidence="2 3">
    <name type="scientific">Hebeloma cylindrosporum</name>
    <dbReference type="NCBI Taxonomy" id="76867"/>
    <lineage>
        <taxon>Eukaryota</taxon>
        <taxon>Fungi</taxon>
        <taxon>Dikarya</taxon>
        <taxon>Basidiomycota</taxon>
        <taxon>Agaricomycotina</taxon>
        <taxon>Agaricomycetes</taxon>
        <taxon>Agaricomycetidae</taxon>
        <taxon>Agaricales</taxon>
        <taxon>Agaricineae</taxon>
        <taxon>Hymenogastraceae</taxon>
        <taxon>Hebeloma</taxon>
    </lineage>
</organism>
<name>A0A0C3CLY5_HEBCY</name>
<reference evidence="2 3" key="1">
    <citation type="submission" date="2014-04" db="EMBL/GenBank/DDBJ databases">
        <authorList>
            <consortium name="DOE Joint Genome Institute"/>
            <person name="Kuo A."/>
            <person name="Gay G."/>
            <person name="Dore J."/>
            <person name="Kohler A."/>
            <person name="Nagy L.G."/>
            <person name="Floudas D."/>
            <person name="Copeland A."/>
            <person name="Barry K.W."/>
            <person name="Cichocki N."/>
            <person name="Veneault-Fourrey C."/>
            <person name="LaButti K."/>
            <person name="Lindquist E.A."/>
            <person name="Lipzen A."/>
            <person name="Lundell T."/>
            <person name="Morin E."/>
            <person name="Murat C."/>
            <person name="Sun H."/>
            <person name="Tunlid A."/>
            <person name="Henrissat B."/>
            <person name="Grigoriev I.V."/>
            <person name="Hibbett D.S."/>
            <person name="Martin F."/>
            <person name="Nordberg H.P."/>
            <person name="Cantor M.N."/>
            <person name="Hua S.X."/>
        </authorList>
    </citation>
    <scope>NUCLEOTIDE SEQUENCE [LARGE SCALE GENOMIC DNA]</scope>
    <source>
        <strain evidence="3">h7</strain>
    </source>
</reference>
<dbReference type="SUPFAM" id="SSF54695">
    <property type="entry name" value="POZ domain"/>
    <property type="match status" value="1"/>
</dbReference>
<evidence type="ECO:0000313" key="2">
    <source>
        <dbReference type="EMBL" id="KIM45094.1"/>
    </source>
</evidence>
<protein>
    <recommendedName>
        <fullName evidence="1">BTB domain-containing protein</fullName>
    </recommendedName>
</protein>
<gene>
    <name evidence="2" type="ORF">M413DRAFT_330030</name>
</gene>
<dbReference type="Proteomes" id="UP000053424">
    <property type="component" value="Unassembled WGS sequence"/>
</dbReference>
<dbReference type="Pfam" id="PF00651">
    <property type="entry name" value="BTB"/>
    <property type="match status" value="1"/>
</dbReference>
<dbReference type="InterPro" id="IPR011333">
    <property type="entry name" value="SKP1/BTB/POZ_sf"/>
</dbReference>
<evidence type="ECO:0000259" key="1">
    <source>
        <dbReference type="PROSITE" id="PS50097"/>
    </source>
</evidence>
<dbReference type="OrthoDB" id="3238622at2759"/>
<dbReference type="SMART" id="SM00225">
    <property type="entry name" value="BTB"/>
    <property type="match status" value="1"/>
</dbReference>
<sequence>MQLESDPPISRPSPLSSLKFHSDFSSPDANVVLAAKDAKLYFRVHSHTLKTTSGFFRTMYSLPQSAMTHSDIIYLDEDAEVLQHLLYIVCGLPFPEIATHDLLESLLFAAEKYDMPGPMSIMKMYLLTPSTLGDPLRLYSIARRYDWQNEAKILSTRTLSLNIHDPVHRPSLRTLSTDALLDLFALHRSRREALRKCLDGPPFVSGDPSRCMQCENSINYSTWRELKHRIIMEMDERPLGDTILDKGLCEWPEAVACWRAACTNEACKRLLYDRSETVRVIRECIEGLADTS</sequence>
<dbReference type="EMBL" id="KN831772">
    <property type="protein sequence ID" value="KIM45094.1"/>
    <property type="molecule type" value="Genomic_DNA"/>
</dbReference>
<keyword evidence="3" id="KW-1185">Reference proteome</keyword>
<proteinExistence type="predicted"/>
<dbReference type="AlphaFoldDB" id="A0A0C3CLY5"/>
<reference evidence="3" key="2">
    <citation type="submission" date="2015-01" db="EMBL/GenBank/DDBJ databases">
        <title>Evolutionary Origins and Diversification of the Mycorrhizal Mutualists.</title>
        <authorList>
            <consortium name="DOE Joint Genome Institute"/>
            <consortium name="Mycorrhizal Genomics Consortium"/>
            <person name="Kohler A."/>
            <person name="Kuo A."/>
            <person name="Nagy L.G."/>
            <person name="Floudas D."/>
            <person name="Copeland A."/>
            <person name="Barry K.W."/>
            <person name="Cichocki N."/>
            <person name="Veneault-Fourrey C."/>
            <person name="LaButti K."/>
            <person name="Lindquist E.A."/>
            <person name="Lipzen A."/>
            <person name="Lundell T."/>
            <person name="Morin E."/>
            <person name="Murat C."/>
            <person name="Riley R."/>
            <person name="Ohm R."/>
            <person name="Sun H."/>
            <person name="Tunlid A."/>
            <person name="Henrissat B."/>
            <person name="Grigoriev I.V."/>
            <person name="Hibbett D.S."/>
            <person name="Martin F."/>
        </authorList>
    </citation>
    <scope>NUCLEOTIDE SEQUENCE [LARGE SCALE GENOMIC DNA]</scope>
    <source>
        <strain evidence="3">h7</strain>
    </source>
</reference>